<dbReference type="EMBL" id="WXYQ01000012">
    <property type="protein sequence ID" value="NBG96939.1"/>
    <property type="molecule type" value="Genomic_DNA"/>
</dbReference>
<name>A0A845QES8_9HYPH</name>
<comment type="caution">
    <text evidence="2">The sequence shown here is derived from an EMBL/GenBank/DDBJ whole genome shotgun (WGS) entry which is preliminary data.</text>
</comment>
<dbReference type="Proteomes" id="UP000470384">
    <property type="component" value="Unassembled WGS sequence"/>
</dbReference>
<feature type="chain" id="PRO_5032808881" evidence="1">
    <location>
        <begin position="25"/>
        <end position="83"/>
    </location>
</feature>
<evidence type="ECO:0000256" key="1">
    <source>
        <dbReference type="SAM" id="SignalP"/>
    </source>
</evidence>
<dbReference type="RefSeq" id="WP_027843472.1">
    <property type="nucleotide sequence ID" value="NZ_BMHN01000001.1"/>
</dbReference>
<sequence>MKKILAGAFGLAAGALIMTGQAFALDSSFEAMSKSGTHQFYVWCTGGADSQTTQDGANMEEAMAAVQGTLGGNCKAVWQGLVN</sequence>
<protein>
    <submittedName>
        <fullName evidence="2">Uncharacterized protein</fullName>
    </submittedName>
</protein>
<organism evidence="2 3">
    <name type="scientific">Pyruvatibacter mobilis</name>
    <dbReference type="NCBI Taxonomy" id="1712261"/>
    <lineage>
        <taxon>Bacteria</taxon>
        <taxon>Pseudomonadati</taxon>
        <taxon>Pseudomonadota</taxon>
        <taxon>Alphaproteobacteria</taxon>
        <taxon>Hyphomicrobiales</taxon>
        <taxon>Parvibaculaceae</taxon>
        <taxon>Pyruvatibacter</taxon>
    </lineage>
</organism>
<evidence type="ECO:0000313" key="3">
    <source>
        <dbReference type="Proteomes" id="UP000470384"/>
    </source>
</evidence>
<evidence type="ECO:0000313" key="2">
    <source>
        <dbReference type="EMBL" id="NBG96939.1"/>
    </source>
</evidence>
<dbReference type="GeneID" id="300654217"/>
<keyword evidence="1" id="KW-0732">Signal</keyword>
<keyword evidence="3" id="KW-1185">Reference proteome</keyword>
<feature type="signal peptide" evidence="1">
    <location>
        <begin position="1"/>
        <end position="24"/>
    </location>
</feature>
<gene>
    <name evidence="2" type="ORF">GTQ45_14465</name>
</gene>
<accession>A0A845QES8</accession>
<dbReference type="AlphaFoldDB" id="A0A845QES8"/>
<proteinExistence type="predicted"/>
<dbReference type="OrthoDB" id="8450884at2"/>
<reference evidence="2 3" key="1">
    <citation type="journal article" date="2016" name="Int. J. Syst. Evol. Microbiol.">
        <title>Pyruvatibacter mobilis gen. nov., sp. nov., a marine bacterium from the culture broth of Picochlorum sp. 122.</title>
        <authorList>
            <person name="Wang G."/>
            <person name="Tang M."/>
            <person name="Wu H."/>
            <person name="Dai S."/>
            <person name="Li T."/>
            <person name="Chen C."/>
            <person name="He H."/>
            <person name="Fan J."/>
            <person name="Xiang W."/>
            <person name="Li X."/>
        </authorList>
    </citation>
    <scope>NUCLEOTIDE SEQUENCE [LARGE SCALE GENOMIC DNA]</scope>
    <source>
        <strain evidence="2 3">GYP-11</strain>
    </source>
</reference>